<feature type="transmembrane region" description="Helical" evidence="5">
    <location>
        <begin position="402"/>
        <end position="420"/>
    </location>
</feature>
<evidence type="ECO:0000313" key="7">
    <source>
        <dbReference type="Proteomes" id="UP001162734"/>
    </source>
</evidence>
<proteinExistence type="predicted"/>
<evidence type="ECO:0000256" key="2">
    <source>
        <dbReference type="ARBA" id="ARBA00022692"/>
    </source>
</evidence>
<evidence type="ECO:0000256" key="5">
    <source>
        <dbReference type="SAM" id="Phobius"/>
    </source>
</evidence>
<dbReference type="EMBL" id="AP025592">
    <property type="protein sequence ID" value="BDG08555.1"/>
    <property type="molecule type" value="Genomic_DNA"/>
</dbReference>
<evidence type="ECO:0000256" key="3">
    <source>
        <dbReference type="ARBA" id="ARBA00022989"/>
    </source>
</evidence>
<feature type="transmembrane region" description="Helical" evidence="5">
    <location>
        <begin position="204"/>
        <end position="225"/>
    </location>
</feature>
<dbReference type="RefSeq" id="WP_248345729.1">
    <property type="nucleotide sequence ID" value="NZ_AP025592.1"/>
</dbReference>
<dbReference type="Pfam" id="PF13520">
    <property type="entry name" value="AA_permease_2"/>
    <property type="match status" value="1"/>
</dbReference>
<dbReference type="Gene3D" id="1.20.1740.10">
    <property type="entry name" value="Amino acid/polyamine transporter I"/>
    <property type="match status" value="1"/>
</dbReference>
<protein>
    <submittedName>
        <fullName evidence="6">Amino acid permease</fullName>
    </submittedName>
</protein>
<keyword evidence="3 5" id="KW-1133">Transmembrane helix</keyword>
<feature type="transmembrane region" description="Helical" evidence="5">
    <location>
        <begin position="136"/>
        <end position="155"/>
    </location>
</feature>
<feature type="transmembrane region" description="Helical" evidence="5">
    <location>
        <begin position="426"/>
        <end position="445"/>
    </location>
</feature>
<reference evidence="7" key="1">
    <citation type="journal article" date="2022" name="Int. J. Syst. Evol. Microbiol.">
        <title>Anaeromyxobacter oryzae sp. nov., Anaeromyxobacter diazotrophicus sp. nov. and Anaeromyxobacter paludicola sp. nov., isolated from paddy soils.</title>
        <authorList>
            <person name="Itoh H."/>
            <person name="Xu Z."/>
            <person name="Mise K."/>
            <person name="Masuda Y."/>
            <person name="Ushijima N."/>
            <person name="Hayakawa C."/>
            <person name="Shiratori Y."/>
            <person name="Senoo K."/>
        </authorList>
    </citation>
    <scope>NUCLEOTIDE SEQUENCE [LARGE SCALE GENOMIC DNA]</scope>
    <source>
        <strain evidence="7">Red630</strain>
    </source>
</reference>
<accession>A0ABM7X9N7</accession>
<feature type="transmembrane region" description="Helical" evidence="5">
    <location>
        <begin position="109"/>
        <end position="130"/>
    </location>
</feature>
<feature type="transmembrane region" description="Helical" evidence="5">
    <location>
        <begin position="246"/>
        <end position="268"/>
    </location>
</feature>
<dbReference type="PANTHER" id="PTHR11785:SF512">
    <property type="entry name" value="SOBREMESA, ISOFORM B"/>
    <property type="match status" value="1"/>
</dbReference>
<feature type="transmembrane region" description="Helical" evidence="5">
    <location>
        <begin position="167"/>
        <end position="184"/>
    </location>
</feature>
<sequence>MLPEVNRPSRDPPAPNRLRAVLGFGFGLAIVIGTVVPVSFANSSLTARHLPSLLPWIAAWVVGGLYALLGANAQAELATMLPRAGGPYVYAKAAYGPWGGFLVGWADTLINTCGLAAPLLLVGGFLGELWPPVTRFSTAIAVAGVVLVAAVNHAGIGAGDRVQKVSAAGWGVVLLAFALLAIVAPAPASAPAPAGAAPGAAPAWLPGAAAFAAAQRLILFSYSGWNAPVYLAEEHVDPGRQLPRAMFVGIGLTVVIYVVVNAALAHVLTMQGLGAAPLPLVAALRATGGPLAVGAVVVLSAVSMLGGLNAGLLFTSRTLYALARDGFVTRGATTVNAGGTPALALWLVALAAIGFLVSGTYDELLAVFAGVAVANDLLMAGAVVVLRRRAPSLPRPWRARGYPWTLLVLGAADAVLAASLARESPAQTACALALLVASVPVYLALRRRRVGARLGPSGR</sequence>
<feature type="transmembrane region" description="Helical" evidence="5">
    <location>
        <begin position="364"/>
        <end position="386"/>
    </location>
</feature>
<keyword evidence="4 5" id="KW-0472">Membrane</keyword>
<feature type="transmembrane region" description="Helical" evidence="5">
    <location>
        <begin position="53"/>
        <end position="73"/>
    </location>
</feature>
<feature type="transmembrane region" description="Helical" evidence="5">
    <location>
        <begin position="335"/>
        <end position="358"/>
    </location>
</feature>
<feature type="transmembrane region" description="Helical" evidence="5">
    <location>
        <begin position="21"/>
        <end position="41"/>
    </location>
</feature>
<comment type="subcellular location">
    <subcellularLocation>
        <location evidence="1">Membrane</location>
        <topology evidence="1">Multi-pass membrane protein</topology>
    </subcellularLocation>
</comment>
<dbReference type="PIRSF" id="PIRSF006060">
    <property type="entry name" value="AA_transporter"/>
    <property type="match status" value="1"/>
</dbReference>
<evidence type="ECO:0000256" key="1">
    <source>
        <dbReference type="ARBA" id="ARBA00004141"/>
    </source>
</evidence>
<keyword evidence="2 5" id="KW-0812">Transmembrane</keyword>
<organism evidence="6 7">
    <name type="scientific">Anaeromyxobacter paludicola</name>
    <dbReference type="NCBI Taxonomy" id="2918171"/>
    <lineage>
        <taxon>Bacteria</taxon>
        <taxon>Pseudomonadati</taxon>
        <taxon>Myxococcota</taxon>
        <taxon>Myxococcia</taxon>
        <taxon>Myxococcales</taxon>
        <taxon>Cystobacterineae</taxon>
        <taxon>Anaeromyxobacteraceae</taxon>
        <taxon>Anaeromyxobacter</taxon>
    </lineage>
</organism>
<evidence type="ECO:0000256" key="4">
    <source>
        <dbReference type="ARBA" id="ARBA00023136"/>
    </source>
</evidence>
<gene>
    <name evidence="6" type="ORF">AMPC_16680</name>
</gene>
<keyword evidence="7" id="KW-1185">Reference proteome</keyword>
<dbReference type="InterPro" id="IPR002293">
    <property type="entry name" value="AA/rel_permease1"/>
</dbReference>
<feature type="transmembrane region" description="Helical" evidence="5">
    <location>
        <begin position="288"/>
        <end position="314"/>
    </location>
</feature>
<dbReference type="InterPro" id="IPR050598">
    <property type="entry name" value="AminoAcid_Transporter"/>
</dbReference>
<name>A0ABM7X9N7_9BACT</name>
<dbReference type="PANTHER" id="PTHR11785">
    <property type="entry name" value="AMINO ACID TRANSPORTER"/>
    <property type="match status" value="1"/>
</dbReference>
<dbReference type="Proteomes" id="UP001162734">
    <property type="component" value="Chromosome"/>
</dbReference>
<evidence type="ECO:0000313" key="6">
    <source>
        <dbReference type="EMBL" id="BDG08555.1"/>
    </source>
</evidence>